<dbReference type="PRINTS" id="PR00032">
    <property type="entry name" value="HTHARAC"/>
</dbReference>
<dbReference type="Gene3D" id="2.60.120.280">
    <property type="entry name" value="Regulatory protein AraC"/>
    <property type="match status" value="1"/>
</dbReference>
<dbReference type="InterPro" id="IPR020449">
    <property type="entry name" value="Tscrpt_reg_AraC-type_HTH"/>
</dbReference>
<dbReference type="PANTHER" id="PTHR43280:SF2">
    <property type="entry name" value="HTH-TYPE TRANSCRIPTIONAL REGULATOR EXSA"/>
    <property type="match status" value="1"/>
</dbReference>
<keyword evidence="2" id="KW-0238">DNA-binding</keyword>
<dbReference type="GO" id="GO:0043565">
    <property type="term" value="F:sequence-specific DNA binding"/>
    <property type="evidence" value="ECO:0007669"/>
    <property type="project" value="InterPro"/>
</dbReference>
<dbReference type="RefSeq" id="WP_036646519.1">
    <property type="nucleotide sequence ID" value="NZ_BAVZ01000002.1"/>
</dbReference>
<dbReference type="PROSITE" id="PS00041">
    <property type="entry name" value="HTH_ARAC_FAMILY_1"/>
    <property type="match status" value="1"/>
</dbReference>
<dbReference type="SUPFAM" id="SSF51215">
    <property type="entry name" value="Regulatory protein AraC"/>
    <property type="match status" value="1"/>
</dbReference>
<dbReference type="GO" id="GO:0003700">
    <property type="term" value="F:DNA-binding transcription factor activity"/>
    <property type="evidence" value="ECO:0007669"/>
    <property type="project" value="InterPro"/>
</dbReference>
<accession>W7YX25</accession>
<evidence type="ECO:0000313" key="6">
    <source>
        <dbReference type="Proteomes" id="UP000019364"/>
    </source>
</evidence>
<keyword evidence="3" id="KW-0804">Transcription</keyword>
<dbReference type="AlphaFoldDB" id="W7YX25"/>
<dbReference type="eggNOG" id="COG2207">
    <property type="taxonomic scope" value="Bacteria"/>
</dbReference>
<dbReference type="EMBL" id="BAVZ01000002">
    <property type="protein sequence ID" value="GAF06959.1"/>
    <property type="molecule type" value="Genomic_DNA"/>
</dbReference>
<evidence type="ECO:0000256" key="1">
    <source>
        <dbReference type="ARBA" id="ARBA00023015"/>
    </source>
</evidence>
<sequence length="274" mass="31408">MKSKIIFGRIDEICPLPVYMTTVGFWEHQEETIRVSGFPDYQIHQVLEGKGELLINDNLYIVGPGDVFFLFPGVPHRYSPLSTQWKVAWVSFNGREASHLLSFARVNGSGISRLKDGSMMESLKQLLTHSGEDEGDTELELKRAKLMYSLLLDLRGMLAIPSGHNADEERLKPVLRYIQHNLHRNLQLNELAEAATMSSQYVCRLFRKTLGMRPMAYVNQERINLSKKMMFDERGKKLYEVAQAVGFENPSYFSAVFKRYTGLSPEEFKKLHGL</sequence>
<feature type="domain" description="HTH araC/xylS-type" evidence="4">
    <location>
        <begin position="172"/>
        <end position="271"/>
    </location>
</feature>
<evidence type="ECO:0000256" key="2">
    <source>
        <dbReference type="ARBA" id="ARBA00023125"/>
    </source>
</evidence>
<dbReference type="SUPFAM" id="SSF46689">
    <property type="entry name" value="Homeodomain-like"/>
    <property type="match status" value="2"/>
</dbReference>
<dbReference type="InterPro" id="IPR003313">
    <property type="entry name" value="AraC-bd"/>
</dbReference>
<evidence type="ECO:0000256" key="3">
    <source>
        <dbReference type="ARBA" id="ARBA00023163"/>
    </source>
</evidence>
<proteinExistence type="predicted"/>
<dbReference type="Pfam" id="PF12833">
    <property type="entry name" value="HTH_18"/>
    <property type="match status" value="1"/>
</dbReference>
<dbReference type="PANTHER" id="PTHR43280">
    <property type="entry name" value="ARAC-FAMILY TRANSCRIPTIONAL REGULATOR"/>
    <property type="match status" value="1"/>
</dbReference>
<dbReference type="Proteomes" id="UP000019364">
    <property type="component" value="Unassembled WGS sequence"/>
</dbReference>
<name>W7YX25_9BACL</name>
<evidence type="ECO:0000313" key="5">
    <source>
        <dbReference type="EMBL" id="GAF06959.1"/>
    </source>
</evidence>
<dbReference type="InterPro" id="IPR018060">
    <property type="entry name" value="HTH_AraC"/>
</dbReference>
<dbReference type="Gene3D" id="1.10.10.60">
    <property type="entry name" value="Homeodomain-like"/>
    <property type="match status" value="2"/>
</dbReference>
<gene>
    <name evidence="5" type="ORF">JCM16418_945</name>
</gene>
<reference evidence="5 6" key="1">
    <citation type="journal article" date="2014" name="Genome Announc.">
        <title>Draft Genome Sequence of Paenibacillus pini JCM 16418T, Isolated from the Rhizosphere of Pine Tree.</title>
        <authorList>
            <person name="Yuki M."/>
            <person name="Oshima K."/>
            <person name="Suda W."/>
            <person name="Oshida Y."/>
            <person name="Kitamura K."/>
            <person name="Iida Y."/>
            <person name="Hattori M."/>
            <person name="Ohkuma M."/>
        </authorList>
    </citation>
    <scope>NUCLEOTIDE SEQUENCE [LARGE SCALE GENOMIC DNA]</scope>
    <source>
        <strain evidence="5 6">JCM 16418</strain>
    </source>
</reference>
<keyword evidence="6" id="KW-1185">Reference proteome</keyword>
<dbReference type="SMART" id="SM00342">
    <property type="entry name" value="HTH_ARAC"/>
    <property type="match status" value="1"/>
</dbReference>
<dbReference type="OrthoDB" id="185320at2"/>
<evidence type="ECO:0000259" key="4">
    <source>
        <dbReference type="PROSITE" id="PS01124"/>
    </source>
</evidence>
<dbReference type="InterPro" id="IPR037923">
    <property type="entry name" value="HTH-like"/>
</dbReference>
<dbReference type="Pfam" id="PF02311">
    <property type="entry name" value="AraC_binding"/>
    <property type="match status" value="1"/>
</dbReference>
<dbReference type="InterPro" id="IPR009057">
    <property type="entry name" value="Homeodomain-like_sf"/>
</dbReference>
<comment type="caution">
    <text evidence="5">The sequence shown here is derived from an EMBL/GenBank/DDBJ whole genome shotgun (WGS) entry which is preliminary data.</text>
</comment>
<dbReference type="STRING" id="1236976.JCM16418_945"/>
<protein>
    <recommendedName>
        <fullName evidence="4">HTH araC/xylS-type domain-containing protein</fullName>
    </recommendedName>
</protein>
<dbReference type="InterPro" id="IPR018062">
    <property type="entry name" value="HTH_AraC-typ_CS"/>
</dbReference>
<organism evidence="5 6">
    <name type="scientific">Paenibacillus pini JCM 16418</name>
    <dbReference type="NCBI Taxonomy" id="1236976"/>
    <lineage>
        <taxon>Bacteria</taxon>
        <taxon>Bacillati</taxon>
        <taxon>Bacillota</taxon>
        <taxon>Bacilli</taxon>
        <taxon>Bacillales</taxon>
        <taxon>Paenibacillaceae</taxon>
        <taxon>Paenibacillus</taxon>
    </lineage>
</organism>
<keyword evidence="1" id="KW-0805">Transcription regulation</keyword>
<dbReference type="PROSITE" id="PS01124">
    <property type="entry name" value="HTH_ARAC_FAMILY_2"/>
    <property type="match status" value="1"/>
</dbReference>